<feature type="non-terminal residue" evidence="1">
    <location>
        <position position="1"/>
    </location>
</feature>
<dbReference type="AlphaFoldDB" id="A0A7J7E4U9"/>
<accession>A0A7J7E4U9</accession>
<gene>
    <name evidence="1" type="ORF">HPG69_004885</name>
</gene>
<dbReference type="Proteomes" id="UP000551758">
    <property type="component" value="Unassembled WGS sequence"/>
</dbReference>
<proteinExistence type="predicted"/>
<evidence type="ECO:0000313" key="1">
    <source>
        <dbReference type="EMBL" id="KAF5910795.1"/>
    </source>
</evidence>
<keyword evidence="2" id="KW-1185">Reference proteome</keyword>
<sequence>GAIKLKTENHEPDDPARDTLTSDLITRKINQIPEAEMDPLEHGSTYNSVLLPEKGASELTGREFIMSL</sequence>
<name>A0A7J7E4U9_DICBM</name>
<organism evidence="1 2">
    <name type="scientific">Diceros bicornis minor</name>
    <name type="common">South-central black rhinoceros</name>
    <dbReference type="NCBI Taxonomy" id="77932"/>
    <lineage>
        <taxon>Eukaryota</taxon>
        <taxon>Metazoa</taxon>
        <taxon>Chordata</taxon>
        <taxon>Craniata</taxon>
        <taxon>Vertebrata</taxon>
        <taxon>Euteleostomi</taxon>
        <taxon>Mammalia</taxon>
        <taxon>Eutheria</taxon>
        <taxon>Laurasiatheria</taxon>
        <taxon>Perissodactyla</taxon>
        <taxon>Rhinocerotidae</taxon>
        <taxon>Diceros</taxon>
    </lineage>
</organism>
<comment type="caution">
    <text evidence="1">The sequence shown here is derived from an EMBL/GenBank/DDBJ whole genome shotgun (WGS) entry which is preliminary data.</text>
</comment>
<evidence type="ECO:0000313" key="2">
    <source>
        <dbReference type="Proteomes" id="UP000551758"/>
    </source>
</evidence>
<protein>
    <submittedName>
        <fullName evidence="1">Uncharacterized protein</fullName>
    </submittedName>
</protein>
<dbReference type="EMBL" id="JACDTQ010004070">
    <property type="protein sequence ID" value="KAF5910795.1"/>
    <property type="molecule type" value="Genomic_DNA"/>
</dbReference>
<reference evidence="1 2" key="1">
    <citation type="journal article" date="2020" name="Mol. Biol. Evol.">
        <title>Interspecific Gene Flow and the Evolution of Specialization in Black and White Rhinoceros.</title>
        <authorList>
            <person name="Moodley Y."/>
            <person name="Westbury M.V."/>
            <person name="Russo I.M."/>
            <person name="Gopalakrishnan S."/>
            <person name="Rakotoarivelo A."/>
            <person name="Olsen R.A."/>
            <person name="Prost S."/>
            <person name="Tunstall T."/>
            <person name="Ryder O.A."/>
            <person name="Dalen L."/>
            <person name="Bruford M.W."/>
        </authorList>
    </citation>
    <scope>NUCLEOTIDE SEQUENCE [LARGE SCALE GENOMIC DNA]</scope>
    <source>
        <strain evidence="1">SBR-YM</strain>
        <tissue evidence="1">Skin</tissue>
    </source>
</reference>